<reference evidence="9 10" key="1">
    <citation type="journal article" date="2017" name="Nat. Commun.">
        <title>Genome assembly with in vitro proximity ligation data and whole-genome triplication in lettuce.</title>
        <authorList>
            <person name="Reyes-Chin-Wo S."/>
            <person name="Wang Z."/>
            <person name="Yang X."/>
            <person name="Kozik A."/>
            <person name="Arikit S."/>
            <person name="Song C."/>
            <person name="Xia L."/>
            <person name="Froenicke L."/>
            <person name="Lavelle D.O."/>
            <person name="Truco M.J."/>
            <person name="Xia R."/>
            <person name="Zhu S."/>
            <person name="Xu C."/>
            <person name="Xu H."/>
            <person name="Xu X."/>
            <person name="Cox K."/>
            <person name="Korf I."/>
            <person name="Meyers B.C."/>
            <person name="Michelmore R.W."/>
        </authorList>
    </citation>
    <scope>NUCLEOTIDE SEQUENCE [LARGE SCALE GENOMIC DNA]</scope>
    <source>
        <strain evidence="10">cv. Salinas</strain>
        <tissue evidence="9">Seedlings</tissue>
    </source>
</reference>
<dbReference type="Proteomes" id="UP000235145">
    <property type="component" value="Unassembled WGS sequence"/>
</dbReference>
<evidence type="ECO:0000256" key="1">
    <source>
        <dbReference type="ARBA" id="ARBA00004162"/>
    </source>
</evidence>
<evidence type="ECO:0000313" key="10">
    <source>
        <dbReference type="Proteomes" id="UP000235145"/>
    </source>
</evidence>
<evidence type="ECO:0000259" key="8">
    <source>
        <dbReference type="PROSITE" id="PS01031"/>
    </source>
</evidence>
<dbReference type="Pfam" id="PF00011">
    <property type="entry name" value="HSP20"/>
    <property type="match status" value="1"/>
</dbReference>
<dbReference type="InterPro" id="IPR002068">
    <property type="entry name" value="A-crystallin/Hsp20_dom"/>
</dbReference>
<feature type="compositionally biased region" description="Basic and acidic residues" evidence="6">
    <location>
        <begin position="180"/>
        <end position="195"/>
    </location>
</feature>
<feature type="domain" description="SHSP" evidence="8">
    <location>
        <begin position="23"/>
        <end position="146"/>
    </location>
</feature>
<dbReference type="InterPro" id="IPR008978">
    <property type="entry name" value="HSP20-like_chaperone"/>
</dbReference>
<evidence type="ECO:0000256" key="2">
    <source>
        <dbReference type="ARBA" id="ARBA00022475"/>
    </source>
</evidence>
<keyword evidence="7" id="KW-0812">Transmembrane</keyword>
<feature type="region of interest" description="Disordered" evidence="6">
    <location>
        <begin position="180"/>
        <end position="199"/>
    </location>
</feature>
<evidence type="ECO:0000256" key="7">
    <source>
        <dbReference type="SAM" id="Phobius"/>
    </source>
</evidence>
<sequence>MALNFDKKLMKVADEFADFDLLKTKDQPGPRFQTQETESMFILSVQLQGYKRTHIKVEINKDGNITIHGEKPFQDTLMVGGKVIKKDIQMHGFRKPFKIPQGVVLDKVKARFNEENSELVIRIPKATKGFIGIGIEELKTKEIPSESTELLHIYSNGELSEQEIEEKNVQDFTENIKEEQVETNDGESKEHDNQEPKLPQRKFKISTPVVFGSTFFVSLIVLVFHLVQSKKPVKQQKKTDED</sequence>
<organism evidence="9 10">
    <name type="scientific">Lactuca sativa</name>
    <name type="common">Garden lettuce</name>
    <dbReference type="NCBI Taxonomy" id="4236"/>
    <lineage>
        <taxon>Eukaryota</taxon>
        <taxon>Viridiplantae</taxon>
        <taxon>Streptophyta</taxon>
        <taxon>Embryophyta</taxon>
        <taxon>Tracheophyta</taxon>
        <taxon>Spermatophyta</taxon>
        <taxon>Magnoliopsida</taxon>
        <taxon>eudicotyledons</taxon>
        <taxon>Gunneridae</taxon>
        <taxon>Pentapetalae</taxon>
        <taxon>asterids</taxon>
        <taxon>campanulids</taxon>
        <taxon>Asterales</taxon>
        <taxon>Asteraceae</taxon>
        <taxon>Cichorioideae</taxon>
        <taxon>Cichorieae</taxon>
        <taxon>Lactucinae</taxon>
        <taxon>Lactuca</taxon>
    </lineage>
</organism>
<dbReference type="GO" id="GO:0005886">
    <property type="term" value="C:plasma membrane"/>
    <property type="evidence" value="ECO:0007669"/>
    <property type="project" value="UniProtKB-SubCell"/>
</dbReference>
<evidence type="ECO:0000256" key="3">
    <source>
        <dbReference type="ARBA" id="ARBA00022821"/>
    </source>
</evidence>
<dbReference type="Gene3D" id="2.60.40.790">
    <property type="match status" value="1"/>
</dbReference>
<protein>
    <recommendedName>
        <fullName evidence="8">SHSP domain-containing protein</fullName>
    </recommendedName>
</protein>
<dbReference type="PROSITE" id="PS01031">
    <property type="entry name" value="SHSP"/>
    <property type="match status" value="1"/>
</dbReference>
<dbReference type="GO" id="GO:0006952">
    <property type="term" value="P:defense response"/>
    <property type="evidence" value="ECO:0007669"/>
    <property type="project" value="UniProtKB-KW"/>
</dbReference>
<proteinExistence type="inferred from homology"/>
<dbReference type="EMBL" id="NBSK02000006">
    <property type="protein sequence ID" value="KAJ0199517.1"/>
    <property type="molecule type" value="Genomic_DNA"/>
</dbReference>
<dbReference type="GO" id="GO:0034605">
    <property type="term" value="P:cellular response to heat"/>
    <property type="evidence" value="ECO:0000318"/>
    <property type="project" value="GO_Central"/>
</dbReference>
<feature type="transmembrane region" description="Helical" evidence="7">
    <location>
        <begin position="209"/>
        <end position="227"/>
    </location>
</feature>
<dbReference type="CDD" id="cd06464">
    <property type="entry name" value="ACD_sHsps-like"/>
    <property type="match status" value="1"/>
</dbReference>
<comment type="subcellular location">
    <subcellularLocation>
        <location evidence="1">Cell membrane</location>
        <topology evidence="1">Single-pass membrane protein</topology>
    </subcellularLocation>
</comment>
<evidence type="ECO:0000256" key="4">
    <source>
        <dbReference type="PROSITE-ProRule" id="PRU00285"/>
    </source>
</evidence>
<keyword evidence="3" id="KW-0611">Plant defense</keyword>
<evidence type="ECO:0000256" key="5">
    <source>
        <dbReference type="RuleBase" id="RU003616"/>
    </source>
</evidence>
<comment type="similarity">
    <text evidence="4 5">Belongs to the small heat shock protein (HSP20) family.</text>
</comment>
<name>A0A9R1X8H7_LACSA</name>
<dbReference type="Gramene" id="rna-gnl|WGS:NBSK|LSAT_6X100581_mrna">
    <property type="protein sequence ID" value="cds-PLY67193.1"/>
    <property type="gene ID" value="gene-LSAT_6X100581"/>
</dbReference>
<keyword evidence="7" id="KW-1133">Transmembrane helix</keyword>
<dbReference type="SUPFAM" id="SSF49764">
    <property type="entry name" value="HSP20-like chaperones"/>
    <property type="match status" value="1"/>
</dbReference>
<keyword evidence="2" id="KW-1003">Cell membrane</keyword>
<keyword evidence="7" id="KW-0472">Membrane</keyword>
<dbReference type="OrthoDB" id="1920188at2759"/>
<accession>A0A9R1X8H7</accession>
<comment type="caution">
    <text evidence="9">The sequence shown here is derived from an EMBL/GenBank/DDBJ whole genome shotgun (WGS) entry which is preliminary data.</text>
</comment>
<dbReference type="PANTHER" id="PTHR43670">
    <property type="entry name" value="HEAT SHOCK PROTEIN 26"/>
    <property type="match status" value="1"/>
</dbReference>
<evidence type="ECO:0000256" key="6">
    <source>
        <dbReference type="SAM" id="MobiDB-lite"/>
    </source>
</evidence>
<gene>
    <name evidence="9" type="ORF">LSAT_V11C600336160</name>
</gene>
<dbReference type="PANTHER" id="PTHR43670:SF34">
    <property type="entry name" value="HSP20-LIKE CHAPERONES SUPERFAMILY PROTEIN"/>
    <property type="match status" value="1"/>
</dbReference>
<keyword evidence="10" id="KW-1185">Reference proteome</keyword>
<dbReference type="AlphaFoldDB" id="A0A9R1X8H7"/>
<evidence type="ECO:0000313" key="9">
    <source>
        <dbReference type="EMBL" id="KAJ0199517.1"/>
    </source>
</evidence>